<dbReference type="PANTHER" id="PTHR43132">
    <property type="entry name" value="ARSENICAL RESISTANCE OPERON REPRESSOR ARSR-RELATED"/>
    <property type="match status" value="1"/>
</dbReference>
<dbReference type="Pfam" id="PF01022">
    <property type="entry name" value="HTH_5"/>
    <property type="match status" value="1"/>
</dbReference>
<gene>
    <name evidence="6" type="ORF">KTAU_38090</name>
</gene>
<dbReference type="PROSITE" id="PS50987">
    <property type="entry name" value="HTH_ARSR_2"/>
    <property type="match status" value="1"/>
</dbReference>
<dbReference type="PANTHER" id="PTHR43132:SF9">
    <property type="entry name" value="ARSR FAMILY TRANSCRIPTIONAL REGULATORY PROTEIN"/>
    <property type="match status" value="1"/>
</dbReference>
<reference evidence="6 7" key="1">
    <citation type="journal article" date="2019" name="Int. J. Syst. Evol. Microbiol.">
        <title>Thermogemmatispora aurantia sp. nov. and Thermogemmatispora argillosa sp. nov., within the class Ktedonobacteria, and emended description of the genus Thermogemmatispora.</title>
        <authorList>
            <person name="Zheng Y."/>
            <person name="Wang C.M."/>
            <person name="Sakai Y."/>
            <person name="Abe K."/>
            <person name="Yokota A."/>
            <person name="Yabe S."/>
        </authorList>
    </citation>
    <scope>NUCLEOTIDE SEQUENCE [LARGE SCALE GENOMIC DNA]</scope>
    <source>
        <strain evidence="6 7">A1-2</strain>
    </source>
</reference>
<keyword evidence="3" id="KW-0804">Transcription</keyword>
<dbReference type="Gene3D" id="1.10.10.10">
    <property type="entry name" value="Winged helix-like DNA-binding domain superfamily/Winged helix DNA-binding domain"/>
    <property type="match status" value="1"/>
</dbReference>
<dbReference type="InterPro" id="IPR001845">
    <property type="entry name" value="HTH_ArsR_DNA-bd_dom"/>
</dbReference>
<organism evidence="6 7">
    <name type="scientific">Thermogemmatispora aurantia</name>
    <dbReference type="NCBI Taxonomy" id="2045279"/>
    <lineage>
        <taxon>Bacteria</taxon>
        <taxon>Bacillati</taxon>
        <taxon>Chloroflexota</taxon>
        <taxon>Ktedonobacteria</taxon>
        <taxon>Thermogemmatisporales</taxon>
        <taxon>Thermogemmatisporaceae</taxon>
        <taxon>Thermogemmatispora</taxon>
    </lineage>
</organism>
<protein>
    <recommendedName>
        <fullName evidence="5">HTH arsR-type domain-containing protein</fullName>
    </recommendedName>
</protein>
<feature type="region of interest" description="Disordered" evidence="4">
    <location>
        <begin position="1"/>
        <end position="23"/>
    </location>
</feature>
<dbReference type="PRINTS" id="PR00778">
    <property type="entry name" value="HTHARSR"/>
</dbReference>
<keyword evidence="7" id="KW-1185">Reference proteome</keyword>
<evidence type="ECO:0000256" key="3">
    <source>
        <dbReference type="ARBA" id="ARBA00023163"/>
    </source>
</evidence>
<keyword evidence="1" id="KW-0805">Transcription regulation</keyword>
<dbReference type="InterPro" id="IPR036390">
    <property type="entry name" value="WH_DNA-bd_sf"/>
</dbReference>
<dbReference type="InterPro" id="IPR011991">
    <property type="entry name" value="ArsR-like_HTH"/>
</dbReference>
<proteinExistence type="predicted"/>
<dbReference type="SUPFAM" id="SSF46785">
    <property type="entry name" value="Winged helix' DNA-binding domain"/>
    <property type="match status" value="1"/>
</dbReference>
<evidence type="ECO:0000256" key="1">
    <source>
        <dbReference type="ARBA" id="ARBA00023015"/>
    </source>
</evidence>
<dbReference type="GO" id="GO:0003700">
    <property type="term" value="F:DNA-binding transcription factor activity"/>
    <property type="evidence" value="ECO:0007669"/>
    <property type="project" value="InterPro"/>
</dbReference>
<dbReference type="Proteomes" id="UP000334820">
    <property type="component" value="Unassembled WGS sequence"/>
</dbReference>
<evidence type="ECO:0000259" key="5">
    <source>
        <dbReference type="PROSITE" id="PS50987"/>
    </source>
</evidence>
<evidence type="ECO:0000256" key="2">
    <source>
        <dbReference type="ARBA" id="ARBA00023125"/>
    </source>
</evidence>
<name>A0A5J4K999_9CHLR</name>
<feature type="domain" description="HTH arsR-type" evidence="5">
    <location>
        <begin position="35"/>
        <end position="129"/>
    </location>
</feature>
<dbReference type="InterPro" id="IPR051011">
    <property type="entry name" value="Metal_resp_trans_reg"/>
</dbReference>
<dbReference type="InterPro" id="IPR036388">
    <property type="entry name" value="WH-like_DNA-bd_sf"/>
</dbReference>
<comment type="caution">
    <text evidence="6">The sequence shown here is derived from an EMBL/GenBank/DDBJ whole genome shotgun (WGS) entry which is preliminary data.</text>
</comment>
<dbReference type="GO" id="GO:0003677">
    <property type="term" value="F:DNA binding"/>
    <property type="evidence" value="ECO:0007669"/>
    <property type="project" value="UniProtKB-KW"/>
</dbReference>
<dbReference type="CDD" id="cd00090">
    <property type="entry name" value="HTH_ARSR"/>
    <property type="match status" value="1"/>
</dbReference>
<dbReference type="RefSeq" id="WP_228026528.1">
    <property type="nucleotide sequence ID" value="NZ_BKZV01000006.1"/>
</dbReference>
<evidence type="ECO:0000256" key="4">
    <source>
        <dbReference type="SAM" id="MobiDB-lite"/>
    </source>
</evidence>
<keyword evidence="2" id="KW-0238">DNA-binding</keyword>
<evidence type="ECO:0000313" key="6">
    <source>
        <dbReference type="EMBL" id="GER85174.1"/>
    </source>
</evidence>
<dbReference type="AlphaFoldDB" id="A0A5J4K999"/>
<accession>A0A5J4K999</accession>
<evidence type="ECO:0000313" key="7">
    <source>
        <dbReference type="Proteomes" id="UP000334820"/>
    </source>
</evidence>
<dbReference type="NCBIfam" id="NF033788">
    <property type="entry name" value="HTH_metalloreg"/>
    <property type="match status" value="1"/>
</dbReference>
<sequence length="162" mass="17452">MTKERLQPVQDGGEWQPRDPESATRWKQISSEGGFPDPLLELIAARFRLLGEPLRLKLLAALTGGERSVGELVALTGASQPNVSKHLAALMQGGLVKRRKVGTSIYYTLADPSVLTLCDIVCAGVQERFTTLAQTLQLGSAMALEDLPPVEESEISGSGPRQ</sequence>
<dbReference type="EMBL" id="BKZV01000006">
    <property type="protein sequence ID" value="GER85174.1"/>
    <property type="molecule type" value="Genomic_DNA"/>
</dbReference>
<dbReference type="SMART" id="SM00418">
    <property type="entry name" value="HTH_ARSR"/>
    <property type="match status" value="1"/>
</dbReference>